<dbReference type="GO" id="GO:0043138">
    <property type="term" value="F:3'-5' DNA helicase activity"/>
    <property type="evidence" value="ECO:0007669"/>
    <property type="project" value="TreeGrafter"/>
</dbReference>
<dbReference type="InterPro" id="IPR000212">
    <property type="entry name" value="DNA_helicase_UvrD/REP"/>
</dbReference>
<dbReference type="GO" id="GO:0000725">
    <property type="term" value="P:recombinational repair"/>
    <property type="evidence" value="ECO:0007669"/>
    <property type="project" value="TreeGrafter"/>
</dbReference>
<evidence type="ECO:0000259" key="6">
    <source>
        <dbReference type="PROSITE" id="PS51198"/>
    </source>
</evidence>
<proteinExistence type="predicted"/>
<evidence type="ECO:0000256" key="4">
    <source>
        <dbReference type="ARBA" id="ARBA00022840"/>
    </source>
</evidence>
<protein>
    <submittedName>
        <fullName evidence="7">Superfamily I DNA/RNA helicase</fullName>
    </submittedName>
</protein>
<keyword evidence="1 5" id="KW-0547">Nucleotide-binding</keyword>
<dbReference type="Pfam" id="PF13245">
    <property type="entry name" value="AAA_19"/>
    <property type="match status" value="1"/>
</dbReference>
<dbReference type="RefSeq" id="WP_116224643.1">
    <property type="nucleotide sequence ID" value="NZ_AP018437.1"/>
</dbReference>
<comment type="caution">
    <text evidence="7">The sequence shown here is derived from an EMBL/GenBank/DDBJ whole genome shotgun (WGS) entry which is preliminary data.</text>
</comment>
<keyword evidence="3 5" id="KW-0347">Helicase</keyword>
<dbReference type="GO" id="GO:0005524">
    <property type="term" value="F:ATP binding"/>
    <property type="evidence" value="ECO:0007669"/>
    <property type="project" value="UniProtKB-UniRule"/>
</dbReference>
<evidence type="ECO:0000256" key="1">
    <source>
        <dbReference type="ARBA" id="ARBA00022741"/>
    </source>
</evidence>
<dbReference type="PANTHER" id="PTHR11070">
    <property type="entry name" value="UVRD / RECB / PCRA DNA HELICASE FAMILY MEMBER"/>
    <property type="match status" value="1"/>
</dbReference>
<evidence type="ECO:0000256" key="2">
    <source>
        <dbReference type="ARBA" id="ARBA00022801"/>
    </source>
</evidence>
<dbReference type="GO" id="GO:0016787">
    <property type="term" value="F:hydrolase activity"/>
    <property type="evidence" value="ECO:0007669"/>
    <property type="project" value="UniProtKB-UniRule"/>
</dbReference>
<feature type="binding site" evidence="5">
    <location>
        <begin position="33"/>
        <end position="40"/>
    </location>
    <ligand>
        <name>ATP</name>
        <dbReference type="ChEBI" id="CHEBI:30616"/>
    </ligand>
</feature>
<dbReference type="GO" id="GO:0003677">
    <property type="term" value="F:DNA binding"/>
    <property type="evidence" value="ECO:0007669"/>
    <property type="project" value="InterPro"/>
</dbReference>
<dbReference type="AlphaFoldDB" id="A0A347ZRJ8"/>
<dbReference type="InterPro" id="IPR027417">
    <property type="entry name" value="P-loop_NTPase"/>
</dbReference>
<evidence type="ECO:0000256" key="3">
    <source>
        <dbReference type="ARBA" id="ARBA00022806"/>
    </source>
</evidence>
<organism evidence="7 8">
    <name type="scientific">Pelolinea submarina</name>
    <dbReference type="NCBI Taxonomy" id="913107"/>
    <lineage>
        <taxon>Bacteria</taxon>
        <taxon>Bacillati</taxon>
        <taxon>Chloroflexota</taxon>
        <taxon>Anaerolineae</taxon>
        <taxon>Anaerolineales</taxon>
        <taxon>Anaerolineaceae</taxon>
        <taxon>Pelolinea</taxon>
    </lineage>
</organism>
<reference evidence="7 8" key="1">
    <citation type="submission" date="2018-08" db="EMBL/GenBank/DDBJ databases">
        <title>Genomic Encyclopedia of Type Strains, Phase IV (KMG-IV): sequencing the most valuable type-strain genomes for metagenomic binning, comparative biology and taxonomic classification.</title>
        <authorList>
            <person name="Goeker M."/>
        </authorList>
    </citation>
    <scope>NUCLEOTIDE SEQUENCE [LARGE SCALE GENOMIC DNA]</scope>
    <source>
        <strain evidence="7 8">DSM 23923</strain>
    </source>
</reference>
<dbReference type="Gene3D" id="3.40.50.300">
    <property type="entry name" value="P-loop containing nucleotide triphosphate hydrolases"/>
    <property type="match status" value="2"/>
</dbReference>
<dbReference type="PROSITE" id="PS51198">
    <property type="entry name" value="UVRD_HELICASE_ATP_BIND"/>
    <property type="match status" value="1"/>
</dbReference>
<gene>
    <name evidence="7" type="ORF">DFR64_1404</name>
</gene>
<dbReference type="Proteomes" id="UP000256388">
    <property type="component" value="Unassembled WGS sequence"/>
</dbReference>
<name>A0A347ZRJ8_9CHLR</name>
<keyword evidence="4 5" id="KW-0067">ATP-binding</keyword>
<evidence type="ECO:0000256" key="5">
    <source>
        <dbReference type="PROSITE-ProRule" id="PRU00560"/>
    </source>
</evidence>
<keyword evidence="2 5" id="KW-0378">Hydrolase</keyword>
<keyword evidence="8" id="KW-1185">Reference proteome</keyword>
<evidence type="ECO:0000313" key="8">
    <source>
        <dbReference type="Proteomes" id="UP000256388"/>
    </source>
</evidence>
<dbReference type="InterPro" id="IPR014016">
    <property type="entry name" value="UvrD-like_ATP-bd"/>
</dbReference>
<sequence length="563" mass="64581">MTENNPFENQAEQRKEYLDKILQSDNPRKLIVAGPGTGKTYTFGAIFNKKVGKRNLALSFIRKLVEDMENDLGNRAEVRTFHAFCKKLLHKRNGRIELIPFLTKIVESDANFLGNKLSDFDEKFQMLDEDSPELTFYLERGDYYNAVSFNDTVYRLYKHVRDGHLELPTYDQIVVDEYQDFNPLEVALIEELEKKSPILIVGDDDQAVYSGRNSSPAHLRAKYESGEYQVFQLPFCSRCPRVVVEATTAFIKNVTDNGGLQDRIERPFFPYLEDKDYENSTYPKIVKATTSTISCLSKFIAGEIKKIPEIEIKDAHEKNYPCVLLVGKRQYLNPLAKKLGEFYANINFSEAQDYNYSICDAYDMLLHDDDSNLGWRILAEFEFNKVQIQDFIKSSLDGTPFNKILPEEFICKHLKVVNIIRAGKPSEQDRQALIGLIGEKSDQILGHFYGEQKEKQETDLSQPTILLSSFEGCKGLSAGHVFIVGLNEGIVPKIDSNGNVDNIEYCKFVVALTRTLKRCYLLSNKWDYNPNDREPYLPSQFTQIIPGEFIEDRGYLTSKDITQ</sequence>
<accession>A0A347ZRJ8</accession>
<evidence type="ECO:0000313" key="7">
    <source>
        <dbReference type="EMBL" id="REG11515.1"/>
    </source>
</evidence>
<feature type="domain" description="UvrD-like helicase ATP-binding" evidence="6">
    <location>
        <begin position="12"/>
        <end position="240"/>
    </location>
</feature>
<dbReference type="EMBL" id="QUMS01000001">
    <property type="protein sequence ID" value="REG11515.1"/>
    <property type="molecule type" value="Genomic_DNA"/>
</dbReference>
<dbReference type="PANTHER" id="PTHR11070:SF2">
    <property type="entry name" value="ATP-DEPENDENT DNA HELICASE SRS2"/>
    <property type="match status" value="1"/>
</dbReference>
<dbReference type="OrthoDB" id="9810135at2"/>
<dbReference type="SUPFAM" id="SSF52540">
    <property type="entry name" value="P-loop containing nucleoside triphosphate hydrolases"/>
    <property type="match status" value="1"/>
</dbReference>